<evidence type="ECO:0000256" key="5">
    <source>
        <dbReference type="ARBA" id="ARBA00022741"/>
    </source>
</evidence>
<keyword evidence="5" id="KW-0547">Nucleotide-binding</keyword>
<accession>A0ABX0SF89</accession>
<keyword evidence="14" id="KW-1185">Reference proteome</keyword>
<dbReference type="GO" id="GO:0016301">
    <property type="term" value="F:kinase activity"/>
    <property type="evidence" value="ECO:0007669"/>
    <property type="project" value="UniProtKB-KW"/>
</dbReference>
<dbReference type="PANTHER" id="PTHR24421">
    <property type="entry name" value="NITRATE/NITRITE SENSOR PROTEIN NARX-RELATED"/>
    <property type="match status" value="1"/>
</dbReference>
<keyword evidence="7" id="KW-0067">ATP-binding</keyword>
<evidence type="ECO:0000313" key="14">
    <source>
        <dbReference type="Proteomes" id="UP000749311"/>
    </source>
</evidence>
<dbReference type="EMBL" id="JAAMOZ010000001">
    <property type="protein sequence ID" value="NIH55431.1"/>
    <property type="molecule type" value="Genomic_DNA"/>
</dbReference>
<name>A0ABX0SF89_9ACTN</name>
<dbReference type="Pfam" id="PF02518">
    <property type="entry name" value="HATPase_c"/>
    <property type="match status" value="1"/>
</dbReference>
<keyword evidence="8" id="KW-0902">Two-component regulatory system</keyword>
<feature type="region of interest" description="Disordered" evidence="9">
    <location>
        <begin position="438"/>
        <end position="472"/>
    </location>
</feature>
<evidence type="ECO:0000256" key="6">
    <source>
        <dbReference type="ARBA" id="ARBA00022777"/>
    </source>
</evidence>
<dbReference type="InterPro" id="IPR011712">
    <property type="entry name" value="Sig_transdc_His_kin_sub3_dim/P"/>
</dbReference>
<dbReference type="SUPFAM" id="SSF55874">
    <property type="entry name" value="ATPase domain of HSP90 chaperone/DNA topoisomerase II/histidine kinase"/>
    <property type="match status" value="1"/>
</dbReference>
<evidence type="ECO:0000256" key="2">
    <source>
        <dbReference type="ARBA" id="ARBA00012438"/>
    </source>
</evidence>
<feature type="transmembrane region" description="Helical" evidence="10">
    <location>
        <begin position="158"/>
        <end position="180"/>
    </location>
</feature>
<evidence type="ECO:0000259" key="11">
    <source>
        <dbReference type="Pfam" id="PF02518"/>
    </source>
</evidence>
<evidence type="ECO:0000256" key="10">
    <source>
        <dbReference type="SAM" id="Phobius"/>
    </source>
</evidence>
<reference evidence="13 14" key="1">
    <citation type="submission" date="2020-02" db="EMBL/GenBank/DDBJ databases">
        <title>Sequencing the genomes of 1000 actinobacteria strains.</title>
        <authorList>
            <person name="Klenk H.-P."/>
        </authorList>
    </citation>
    <scope>NUCLEOTIDE SEQUENCE [LARGE SCALE GENOMIC DNA]</scope>
    <source>
        <strain evidence="13 14">DSM 19609</strain>
    </source>
</reference>
<keyword evidence="10" id="KW-1133">Transmembrane helix</keyword>
<feature type="domain" description="Histidine kinase/HSP90-like ATPase" evidence="11">
    <location>
        <begin position="335"/>
        <end position="426"/>
    </location>
</feature>
<keyword evidence="10" id="KW-0812">Transmembrane</keyword>
<dbReference type="Proteomes" id="UP000749311">
    <property type="component" value="Unassembled WGS sequence"/>
</dbReference>
<dbReference type="InterPro" id="IPR036890">
    <property type="entry name" value="HATPase_C_sf"/>
</dbReference>
<dbReference type="Pfam" id="PF07730">
    <property type="entry name" value="HisKA_3"/>
    <property type="match status" value="1"/>
</dbReference>
<feature type="transmembrane region" description="Helical" evidence="10">
    <location>
        <begin position="101"/>
        <end position="119"/>
    </location>
</feature>
<evidence type="ECO:0000256" key="7">
    <source>
        <dbReference type="ARBA" id="ARBA00022840"/>
    </source>
</evidence>
<evidence type="ECO:0000256" key="4">
    <source>
        <dbReference type="ARBA" id="ARBA00022679"/>
    </source>
</evidence>
<keyword evidence="10" id="KW-0472">Membrane</keyword>
<proteinExistence type="predicted"/>
<dbReference type="InterPro" id="IPR050482">
    <property type="entry name" value="Sensor_HK_TwoCompSys"/>
</dbReference>
<organism evidence="13 14">
    <name type="scientific">Brooklawnia cerclae</name>
    <dbReference type="NCBI Taxonomy" id="349934"/>
    <lineage>
        <taxon>Bacteria</taxon>
        <taxon>Bacillati</taxon>
        <taxon>Actinomycetota</taxon>
        <taxon>Actinomycetes</taxon>
        <taxon>Propionibacteriales</taxon>
        <taxon>Propionibacteriaceae</taxon>
        <taxon>Brooklawnia</taxon>
    </lineage>
</organism>
<dbReference type="CDD" id="cd16917">
    <property type="entry name" value="HATPase_UhpB-NarQ-NarX-like"/>
    <property type="match status" value="1"/>
</dbReference>
<sequence length="472" mass="50449">MPLELSTDEPLPRFTRWVGRTNVPVAFAANIGCYVAGLILVMQLAPDTEQQTNAWRLVTVSGLMGMQAMQLAWMRKQVVGTMIASLVMWQSAILVGGNDPLAVQPGVMFAVFTFATECAGPLRLALSLGGVPCTAAAMLAAEAMYGPIGKAVWTSPALIVQAVLIAVVTVGMPALLGVWYGQMRDRSERIAELAHHIIGGESARTAEAIAAERRTIAQEIHDTTSAHLAAMLALIIAAQATTLPLPQAKLIAQIRNEGERLYDGLQRVVTGMYQEDRTVATHYRGERQADQRSIAEIEALAAEHRATAHVPVTLDTDTDLDTIDERLGVFRSHIAYRVIQEALNNARKHASGAAITITVSDDGSSVLLRVENSGGGSSLNGPGTTRRGPSLGYGLPGMRDRLVAVGGSLRTGHLRNGGWSVNALLPHPVVRDQHLRPTTVRDSDPSAPHKHSPVTPPDVPQARTTGKKGVFA</sequence>
<keyword evidence="6 13" id="KW-0418">Kinase</keyword>
<evidence type="ECO:0000313" key="13">
    <source>
        <dbReference type="EMBL" id="NIH55431.1"/>
    </source>
</evidence>
<feature type="region of interest" description="Disordered" evidence="9">
    <location>
        <begin position="371"/>
        <end position="394"/>
    </location>
</feature>
<evidence type="ECO:0000256" key="8">
    <source>
        <dbReference type="ARBA" id="ARBA00023012"/>
    </source>
</evidence>
<feature type="transmembrane region" description="Helical" evidence="10">
    <location>
        <begin position="126"/>
        <end position="146"/>
    </location>
</feature>
<evidence type="ECO:0000256" key="1">
    <source>
        <dbReference type="ARBA" id="ARBA00000085"/>
    </source>
</evidence>
<dbReference type="EC" id="2.7.13.3" evidence="2"/>
<dbReference type="InterPro" id="IPR003594">
    <property type="entry name" value="HATPase_dom"/>
</dbReference>
<keyword evidence="4" id="KW-0808">Transferase</keyword>
<dbReference type="PANTHER" id="PTHR24421:SF10">
    <property type="entry name" value="NITRATE_NITRITE SENSOR PROTEIN NARQ"/>
    <property type="match status" value="1"/>
</dbReference>
<evidence type="ECO:0000256" key="3">
    <source>
        <dbReference type="ARBA" id="ARBA00022553"/>
    </source>
</evidence>
<feature type="transmembrane region" description="Helical" evidence="10">
    <location>
        <begin position="21"/>
        <end position="42"/>
    </location>
</feature>
<gene>
    <name evidence="13" type="ORF">FB473_000076</name>
</gene>
<comment type="catalytic activity">
    <reaction evidence="1">
        <text>ATP + protein L-histidine = ADP + protein N-phospho-L-histidine.</text>
        <dbReference type="EC" id="2.7.13.3"/>
    </reaction>
</comment>
<feature type="domain" description="Signal transduction histidine kinase subgroup 3 dimerisation and phosphoacceptor" evidence="12">
    <location>
        <begin position="212"/>
        <end position="274"/>
    </location>
</feature>
<dbReference type="Gene3D" id="3.30.565.10">
    <property type="entry name" value="Histidine kinase-like ATPase, C-terminal domain"/>
    <property type="match status" value="1"/>
</dbReference>
<feature type="transmembrane region" description="Helical" evidence="10">
    <location>
        <begin position="54"/>
        <end position="73"/>
    </location>
</feature>
<evidence type="ECO:0000259" key="12">
    <source>
        <dbReference type="Pfam" id="PF07730"/>
    </source>
</evidence>
<comment type="caution">
    <text evidence="13">The sequence shown here is derived from an EMBL/GenBank/DDBJ whole genome shotgun (WGS) entry which is preliminary data.</text>
</comment>
<protein>
    <recommendedName>
        <fullName evidence="2">histidine kinase</fullName>
        <ecNumber evidence="2">2.7.13.3</ecNumber>
    </recommendedName>
</protein>
<evidence type="ECO:0000256" key="9">
    <source>
        <dbReference type="SAM" id="MobiDB-lite"/>
    </source>
</evidence>
<keyword evidence="3" id="KW-0597">Phosphoprotein</keyword>
<dbReference type="RefSeq" id="WP_167163797.1">
    <property type="nucleotide sequence ID" value="NZ_BAAAOO010000018.1"/>
</dbReference>